<feature type="chain" id="PRO_5015400571" description="DUF3131 domain-containing protein" evidence="2">
    <location>
        <begin position="29"/>
        <end position="476"/>
    </location>
</feature>
<evidence type="ECO:0000256" key="1">
    <source>
        <dbReference type="SAM" id="MobiDB-lite"/>
    </source>
</evidence>
<dbReference type="Pfam" id="PF11329">
    <property type="entry name" value="DUF3131"/>
    <property type="match status" value="1"/>
</dbReference>
<feature type="region of interest" description="Disordered" evidence="1">
    <location>
        <begin position="35"/>
        <end position="57"/>
    </location>
</feature>
<dbReference type="AlphaFoldDB" id="A0A2T3JCL3"/>
<accession>A0A2T3JCL3</accession>
<feature type="domain" description="DUF3131" evidence="3">
    <location>
        <begin position="111"/>
        <end position="465"/>
    </location>
</feature>
<sequence>MLSHKTQLTICRTYATSLLFVMSFFAYSNEESKEPEQPSFYGGRSVSQQNNQQPPEKITFQRRAIAPAIPIDDNTQLNIRSNLLQHNLNASTVNTKIVLSLDNISRQEWLLAKKASYYFERNENKQTGLTDSVQGYHHTTMWDIASDIGATLALEALELITTVQADAKLNRILTTLTTMPLYNDQLPNREYSTETGLPSGKQNNRNGNGWSALDIGRLLIWLEITIQQKPHFQKQVNIITKRWLLSRAVHEKTLYGTRYQKNAEFYRQEGRLGYLQYAAQGYQLAGLDMTNSFIRDHTAIVNVDNIPLYIDTRNVPFFTTDPYVLQAIELGENTAWWNQLESIYQLHKQQYNQSDKLWIFAEDAINKSPWFSYNNIYFYGKSWLSTSSGGKTIENPQVFSNKIAFGLSVIFEDAFSDALRQAVIENSRSSRVIPTGIYKNNAPNTSYNINTNSLILVSLWYKSRGNKAILTPTTTN</sequence>
<proteinExistence type="predicted"/>
<reference evidence="4 5" key="1">
    <citation type="submission" date="2018-01" db="EMBL/GenBank/DDBJ databases">
        <title>Whole genome sequencing of Histamine producing bacteria.</title>
        <authorList>
            <person name="Butler K."/>
        </authorList>
    </citation>
    <scope>NUCLEOTIDE SEQUENCE [LARGE SCALE GENOMIC DNA]</scope>
    <source>
        <strain evidence="4 5">JCM 12947</strain>
    </source>
</reference>
<feature type="compositionally biased region" description="Polar residues" evidence="1">
    <location>
        <begin position="45"/>
        <end position="54"/>
    </location>
</feature>
<dbReference type="Proteomes" id="UP000240987">
    <property type="component" value="Unassembled WGS sequence"/>
</dbReference>
<evidence type="ECO:0000313" key="5">
    <source>
        <dbReference type="Proteomes" id="UP000240987"/>
    </source>
</evidence>
<keyword evidence="2" id="KW-0732">Signal</keyword>
<feature type="signal peptide" evidence="2">
    <location>
        <begin position="1"/>
        <end position="28"/>
    </location>
</feature>
<protein>
    <recommendedName>
        <fullName evidence="3">DUF3131 domain-containing protein</fullName>
    </recommendedName>
</protein>
<evidence type="ECO:0000313" key="4">
    <source>
        <dbReference type="EMBL" id="PSU46631.1"/>
    </source>
</evidence>
<organism evidence="4 5">
    <name type="scientific">Photobacterium frigidiphilum</name>
    <dbReference type="NCBI Taxonomy" id="264736"/>
    <lineage>
        <taxon>Bacteria</taxon>
        <taxon>Pseudomonadati</taxon>
        <taxon>Pseudomonadota</taxon>
        <taxon>Gammaproteobacteria</taxon>
        <taxon>Vibrionales</taxon>
        <taxon>Vibrionaceae</taxon>
        <taxon>Photobacterium</taxon>
    </lineage>
</organism>
<evidence type="ECO:0000256" key="2">
    <source>
        <dbReference type="SAM" id="SignalP"/>
    </source>
</evidence>
<gene>
    <name evidence="4" type="ORF">C9J12_18140</name>
</gene>
<dbReference type="Gene3D" id="1.50.10.140">
    <property type="match status" value="1"/>
</dbReference>
<keyword evidence="5" id="KW-1185">Reference proteome</keyword>
<dbReference type="EMBL" id="PYMJ01000020">
    <property type="protein sequence ID" value="PSU46631.1"/>
    <property type="molecule type" value="Genomic_DNA"/>
</dbReference>
<evidence type="ECO:0000259" key="3">
    <source>
        <dbReference type="Pfam" id="PF11329"/>
    </source>
</evidence>
<dbReference type="InterPro" id="IPR021478">
    <property type="entry name" value="DUF3131"/>
</dbReference>
<comment type="caution">
    <text evidence="4">The sequence shown here is derived from an EMBL/GenBank/DDBJ whole genome shotgun (WGS) entry which is preliminary data.</text>
</comment>
<dbReference type="OrthoDB" id="5812040at2"/>
<name>A0A2T3JCL3_9GAMM</name>